<dbReference type="InterPro" id="IPR017850">
    <property type="entry name" value="Alkaline_phosphatase_core_sf"/>
</dbReference>
<comment type="catalytic activity">
    <reaction evidence="4">
        <text>2-deoxy-alpha-D-ribose 1-phosphate = 2-deoxy-D-ribose 5-phosphate</text>
        <dbReference type="Rhea" id="RHEA:27658"/>
        <dbReference type="ChEBI" id="CHEBI:57259"/>
        <dbReference type="ChEBI" id="CHEBI:62877"/>
        <dbReference type="EC" id="5.4.2.7"/>
    </reaction>
</comment>
<dbReference type="NCBIfam" id="TIGR01696">
    <property type="entry name" value="deoB"/>
    <property type="match status" value="1"/>
</dbReference>
<dbReference type="HAMAP" id="MF_00740">
    <property type="entry name" value="Phosphopentomut"/>
    <property type="match status" value="1"/>
</dbReference>
<dbReference type="CDD" id="cd16009">
    <property type="entry name" value="PPM"/>
    <property type="match status" value="1"/>
</dbReference>
<organism evidence="7">
    <name type="scientific">Methylocapsa acidiphila</name>
    <dbReference type="NCBI Taxonomy" id="133552"/>
    <lineage>
        <taxon>Bacteria</taxon>
        <taxon>Pseudomonadati</taxon>
        <taxon>Pseudomonadota</taxon>
        <taxon>Alphaproteobacteria</taxon>
        <taxon>Hyphomicrobiales</taxon>
        <taxon>Beijerinckiaceae</taxon>
        <taxon>Methylocapsa</taxon>
    </lineage>
</organism>
<feature type="binding site" evidence="4">
    <location>
        <position position="346"/>
    </location>
    <ligand>
        <name>Mn(2+)</name>
        <dbReference type="ChEBI" id="CHEBI:29035"/>
        <label>1</label>
    </ligand>
</feature>
<evidence type="ECO:0000256" key="5">
    <source>
        <dbReference type="NCBIfam" id="TIGR01696"/>
    </source>
</evidence>
<feature type="binding site" evidence="4">
    <location>
        <position position="358"/>
    </location>
    <ligand>
        <name>Mn(2+)</name>
        <dbReference type="ChEBI" id="CHEBI:29035"/>
        <label>2</label>
    </ligand>
</feature>
<dbReference type="PANTHER" id="PTHR21110:SF0">
    <property type="entry name" value="PHOSPHOPENTOMUTASE"/>
    <property type="match status" value="1"/>
</dbReference>
<dbReference type="Gene3D" id="3.40.720.10">
    <property type="entry name" value="Alkaline Phosphatase, subunit A"/>
    <property type="match status" value="1"/>
</dbReference>
<dbReference type="PANTHER" id="PTHR21110">
    <property type="entry name" value="PHOSPHOPENTOMUTASE"/>
    <property type="match status" value="1"/>
</dbReference>
<sequence length="406" mass="42899">MPRAIVLVLDSLGCGGAEDAAAYGDAGANTLGHLAGACASGRGDREGFRSGALRAPNLDALGLGLVIEASSGAWPEGFSRPRAPGALWGYAVERAHGKDTPAGHWEMAGAPAAKAFFFFPRTDPCFPPGLTEALIAESGIPGVLGNCHASGVEIIERLGAEHLRTGAPICYTSADSVFQIAAHEDAFGLERLYALCRIARRLCDPLNVGRVIARPFLGDADKGFERTPRRKDFAIPPPLGNLLERLVHAGHEIVSIGKVGDIFAHCFTGREVKRDSDMAHFDATLESLRALPDGGLIFTNFVDLDTEFGHRRDIAGYARCLERFDARLPELLAAMQPGDLAVISADHGTDPTWSGCDHTREHAPILAFGPGVPGRAIGRRESFADIGASLAAHLGLPATAQGSSFL</sequence>
<feature type="binding site" evidence="4">
    <location>
        <position position="310"/>
    </location>
    <ligand>
        <name>Mn(2+)</name>
        <dbReference type="ChEBI" id="CHEBI:29035"/>
        <label>2</label>
    </ligand>
</feature>
<comment type="cofactor">
    <cofactor evidence="4">
        <name>Mn(2+)</name>
        <dbReference type="ChEBI" id="CHEBI:29035"/>
    </cofactor>
    <text evidence="4">Binds 2 manganese ions.</text>
</comment>
<dbReference type="UniPathway" id="UPA00087">
    <property type="reaction ID" value="UER00173"/>
</dbReference>
<accession>Q2VNJ8</accession>
<dbReference type="PIRSF" id="PIRSF001491">
    <property type="entry name" value="Ppentomutase"/>
    <property type="match status" value="1"/>
</dbReference>
<evidence type="ECO:0000256" key="3">
    <source>
        <dbReference type="ARBA" id="ARBA00023211"/>
    </source>
</evidence>
<feature type="domain" description="Metalloenzyme" evidence="6">
    <location>
        <begin position="3"/>
        <end position="397"/>
    </location>
</feature>
<dbReference type="GO" id="GO:0000287">
    <property type="term" value="F:magnesium ion binding"/>
    <property type="evidence" value="ECO:0007669"/>
    <property type="project" value="UniProtKB-UniRule"/>
</dbReference>
<dbReference type="SUPFAM" id="SSF53649">
    <property type="entry name" value="Alkaline phosphatase-like"/>
    <property type="match status" value="1"/>
</dbReference>
<reference evidence="7" key="1">
    <citation type="submission" date="2005-06" db="EMBL/GenBank/DDBJ databases">
        <title>First Genome Data from Uncultured Upland Soil Cluster a Methanotrophs Provide Further Evidence for a Close Phylogenetic Relationship to Methylocapsa acidiphila B2 and High-Affinity Methanotrophy Based on pMMO.</title>
        <authorList>
            <person name="Ricke P."/>
            <person name="Kube M."/>
            <person name="Nakagawa S."/>
            <person name="Erkel C."/>
            <person name="Reinhardt R."/>
            <person name="Liesack W."/>
        </authorList>
    </citation>
    <scope>NUCLEOTIDE SEQUENCE</scope>
</reference>
<feature type="binding site" evidence="4">
    <location>
        <position position="347"/>
    </location>
    <ligand>
        <name>Mn(2+)</name>
        <dbReference type="ChEBI" id="CHEBI:29035"/>
        <label>1</label>
    </ligand>
</feature>
<dbReference type="GO" id="GO:0005829">
    <property type="term" value="C:cytosol"/>
    <property type="evidence" value="ECO:0007669"/>
    <property type="project" value="TreeGrafter"/>
</dbReference>
<dbReference type="GO" id="GO:0006018">
    <property type="term" value="P:2-deoxyribose 1-phosphate catabolic process"/>
    <property type="evidence" value="ECO:0007669"/>
    <property type="project" value="UniProtKB-UniRule"/>
</dbReference>
<evidence type="ECO:0000256" key="2">
    <source>
        <dbReference type="ARBA" id="ARBA00022723"/>
    </source>
</evidence>
<feature type="binding site" evidence="4">
    <location>
        <position position="10"/>
    </location>
    <ligand>
        <name>Mn(2+)</name>
        <dbReference type="ChEBI" id="CHEBI:29035"/>
        <label>1</label>
    </ligand>
</feature>
<dbReference type="EMBL" id="CT005238">
    <property type="protein sequence ID" value="CAJ01634.1"/>
    <property type="molecule type" value="Genomic_DNA"/>
</dbReference>
<keyword evidence="4" id="KW-0413">Isomerase</keyword>
<dbReference type="Pfam" id="PF01676">
    <property type="entry name" value="Metalloenzyme"/>
    <property type="match status" value="1"/>
</dbReference>
<evidence type="ECO:0000256" key="4">
    <source>
        <dbReference type="HAMAP-Rule" id="MF_00740"/>
    </source>
</evidence>
<comment type="subcellular location">
    <subcellularLocation>
        <location evidence="4">Cytoplasm</location>
    </subcellularLocation>
</comment>
<dbReference type="InterPro" id="IPR006124">
    <property type="entry name" value="Metalloenzyme"/>
</dbReference>
<dbReference type="InterPro" id="IPR010045">
    <property type="entry name" value="DeoB"/>
</dbReference>
<proteinExistence type="inferred from homology"/>
<keyword evidence="2 4" id="KW-0479">Metal-binding</keyword>
<evidence type="ECO:0000256" key="1">
    <source>
        <dbReference type="ARBA" id="ARBA00010373"/>
    </source>
</evidence>
<dbReference type="Gene3D" id="3.30.70.1250">
    <property type="entry name" value="Phosphopentomutase"/>
    <property type="match status" value="1"/>
</dbReference>
<dbReference type="SUPFAM" id="SSF143856">
    <property type="entry name" value="DeoB insert domain-like"/>
    <property type="match status" value="1"/>
</dbReference>
<feature type="binding site" evidence="4">
    <location>
        <position position="305"/>
    </location>
    <ligand>
        <name>Mn(2+)</name>
        <dbReference type="ChEBI" id="CHEBI:29035"/>
        <label>2</label>
    </ligand>
</feature>
<evidence type="ECO:0000313" key="7">
    <source>
        <dbReference type="EMBL" id="CAJ01634.1"/>
    </source>
</evidence>
<gene>
    <name evidence="4" type="primary">deoB</name>
    <name evidence="7" type="ORF">orf89</name>
</gene>
<comment type="similarity">
    <text evidence="1 4">Belongs to the phosphopentomutase family.</text>
</comment>
<dbReference type="GO" id="GO:0008973">
    <property type="term" value="F:phosphopentomutase activity"/>
    <property type="evidence" value="ECO:0007669"/>
    <property type="project" value="UniProtKB-UniRule"/>
</dbReference>
<dbReference type="GO" id="GO:0006015">
    <property type="term" value="P:5-phosphoribose 1-diphosphate biosynthetic process"/>
    <property type="evidence" value="ECO:0007669"/>
    <property type="project" value="UniProtKB-UniPathway"/>
</dbReference>
<dbReference type="GO" id="GO:0030145">
    <property type="term" value="F:manganese ion binding"/>
    <property type="evidence" value="ECO:0007669"/>
    <property type="project" value="UniProtKB-UniRule"/>
</dbReference>
<evidence type="ECO:0000259" key="6">
    <source>
        <dbReference type="Pfam" id="PF01676"/>
    </source>
</evidence>
<comment type="catalytic activity">
    <reaction evidence="4">
        <text>alpha-D-ribose 1-phosphate = D-ribose 5-phosphate</text>
        <dbReference type="Rhea" id="RHEA:18793"/>
        <dbReference type="ChEBI" id="CHEBI:57720"/>
        <dbReference type="ChEBI" id="CHEBI:78346"/>
        <dbReference type="EC" id="5.4.2.7"/>
    </reaction>
</comment>
<comment type="function">
    <text evidence="4">Isomerase that catalyzes the conversion of deoxy-ribose 1-phosphate (dRib-1-P) and ribose 1-phosphate (Rib-1-P) to deoxy-ribose 5-phosphate (dRib-5-P) and ribose 5-phosphate (Rib-5-P), respectively.</text>
</comment>
<dbReference type="AlphaFoldDB" id="Q2VNJ8"/>
<dbReference type="GO" id="GO:0043094">
    <property type="term" value="P:metabolic compound salvage"/>
    <property type="evidence" value="ECO:0007669"/>
    <property type="project" value="UniProtKB-UniRule"/>
</dbReference>
<dbReference type="NCBIfam" id="NF003766">
    <property type="entry name" value="PRK05362.1"/>
    <property type="match status" value="1"/>
</dbReference>
<keyword evidence="4" id="KW-0963">Cytoplasm</keyword>
<comment type="pathway">
    <text evidence="4">Carbohydrate degradation; 2-deoxy-D-ribose 1-phosphate degradation; D-glyceraldehyde 3-phosphate and acetaldehyde from 2-deoxy-alpha-D-ribose 1-phosphate: step 1/2.</text>
</comment>
<name>Q2VNJ8_METAI</name>
<dbReference type="GO" id="GO:0009117">
    <property type="term" value="P:nucleotide metabolic process"/>
    <property type="evidence" value="ECO:0007669"/>
    <property type="project" value="UniProtKB-UniRule"/>
</dbReference>
<keyword evidence="3 4" id="KW-0464">Manganese</keyword>
<dbReference type="EC" id="5.4.2.7" evidence="4 5"/>
<protein>
    <recommendedName>
        <fullName evidence="4 5">Phosphopentomutase</fullName>
        <ecNumber evidence="4 5">5.4.2.7</ecNumber>
    </recommendedName>
    <alternativeName>
        <fullName evidence="4">Phosphodeoxyribomutase</fullName>
    </alternativeName>
</protein>
<dbReference type="InterPro" id="IPR024052">
    <property type="entry name" value="Phosphopentomutase_DeoB_cap_sf"/>
</dbReference>